<sequence length="467" mass="52083">MCADLLRNSAIRVSEGTLEHICWHIGGPGKINKFLSELIPGRTTTDFEDTDEMSKLFQEPLRELQEWSVGTFDENPVVLLSLALERAGCNPVDRTFFCVPDEPISSDELHHFVQKLARRHCGIFENVVYLTRGEIENIIDEDNNDSFDAEAMISYWIAKEISNKENSSHIERRCKLNHAAISIGRHDLKGYLVGYDNHFISSDTGQQEQTEHSKEAKSSREDDNPENNVSDAELRRIVQYLGQAELSEMFGEDAEGDSFNANKAWIEKGSTAGQHISCRQSLRGKLRPFGMEGYELSHGDLCAVAIGEGAGKDQCAIMSENLGIITEVTDTMYMLKIWRSLVKAPSYNPRTALADAVFPVLGKEKALDIISGKIRRSGNQAGNVIAFIRDTITYFQASNIATILGVHQMSLERGNFTIKQVLDIWKESQKIQSMEDDQGGNLCKALSDGGFKSFSSKLLHGNGRPIN</sequence>
<dbReference type="InParanoid" id="A0A7M7NCY0"/>
<dbReference type="OrthoDB" id="10187149at2759"/>
<dbReference type="RefSeq" id="XP_030834641.1">
    <property type="nucleotide sequence ID" value="XM_030978781.1"/>
</dbReference>
<dbReference type="EnsemblMetazoa" id="XM_030978781">
    <property type="protein sequence ID" value="XP_030834641"/>
    <property type="gene ID" value="LOC115921365"/>
</dbReference>
<feature type="compositionally biased region" description="Basic and acidic residues" evidence="1">
    <location>
        <begin position="209"/>
        <end position="222"/>
    </location>
</feature>
<dbReference type="KEGG" id="spu:115921365"/>
<reference evidence="3" key="1">
    <citation type="submission" date="2015-02" db="EMBL/GenBank/DDBJ databases">
        <title>Genome sequencing for Strongylocentrotus purpuratus.</title>
        <authorList>
            <person name="Murali S."/>
            <person name="Liu Y."/>
            <person name="Vee V."/>
            <person name="English A."/>
            <person name="Wang M."/>
            <person name="Skinner E."/>
            <person name="Han Y."/>
            <person name="Muzny D.M."/>
            <person name="Worley K.C."/>
            <person name="Gibbs R.A."/>
        </authorList>
    </citation>
    <scope>NUCLEOTIDE SEQUENCE</scope>
</reference>
<accession>A0A7M7NCY0</accession>
<keyword evidence="3" id="KW-1185">Reference proteome</keyword>
<name>A0A7M7NCY0_STRPU</name>
<proteinExistence type="predicted"/>
<evidence type="ECO:0000313" key="3">
    <source>
        <dbReference type="Proteomes" id="UP000007110"/>
    </source>
</evidence>
<organism evidence="2 3">
    <name type="scientific">Strongylocentrotus purpuratus</name>
    <name type="common">Purple sea urchin</name>
    <dbReference type="NCBI Taxonomy" id="7668"/>
    <lineage>
        <taxon>Eukaryota</taxon>
        <taxon>Metazoa</taxon>
        <taxon>Echinodermata</taxon>
        <taxon>Eleutherozoa</taxon>
        <taxon>Echinozoa</taxon>
        <taxon>Echinoidea</taxon>
        <taxon>Euechinoidea</taxon>
        <taxon>Echinacea</taxon>
        <taxon>Camarodonta</taxon>
        <taxon>Echinidea</taxon>
        <taxon>Strongylocentrotidae</taxon>
        <taxon>Strongylocentrotus</taxon>
    </lineage>
</organism>
<protein>
    <submittedName>
        <fullName evidence="2">Uncharacterized protein</fullName>
    </submittedName>
</protein>
<dbReference type="OMA" id="CAIMSEN"/>
<feature type="region of interest" description="Disordered" evidence="1">
    <location>
        <begin position="202"/>
        <end position="232"/>
    </location>
</feature>
<reference evidence="2" key="2">
    <citation type="submission" date="2021-01" db="UniProtKB">
        <authorList>
            <consortium name="EnsemblMetazoa"/>
        </authorList>
    </citation>
    <scope>IDENTIFICATION</scope>
</reference>
<evidence type="ECO:0000313" key="2">
    <source>
        <dbReference type="EnsemblMetazoa" id="XP_030834641"/>
    </source>
</evidence>
<evidence type="ECO:0000256" key="1">
    <source>
        <dbReference type="SAM" id="MobiDB-lite"/>
    </source>
</evidence>
<dbReference type="Proteomes" id="UP000007110">
    <property type="component" value="Unassembled WGS sequence"/>
</dbReference>
<dbReference type="AlphaFoldDB" id="A0A7M7NCY0"/>
<dbReference type="GeneID" id="115921365"/>